<feature type="region of interest" description="Disordered" evidence="1">
    <location>
        <begin position="47"/>
        <end position="146"/>
    </location>
</feature>
<feature type="compositionally biased region" description="Basic and acidic residues" evidence="1">
    <location>
        <begin position="87"/>
        <end position="96"/>
    </location>
</feature>
<feature type="signal peptide" evidence="2">
    <location>
        <begin position="1"/>
        <end position="17"/>
    </location>
</feature>
<accession>A0A4Z1P8W3</accession>
<organism evidence="3 4">
    <name type="scientific">Venturia nashicola</name>
    <dbReference type="NCBI Taxonomy" id="86259"/>
    <lineage>
        <taxon>Eukaryota</taxon>
        <taxon>Fungi</taxon>
        <taxon>Dikarya</taxon>
        <taxon>Ascomycota</taxon>
        <taxon>Pezizomycotina</taxon>
        <taxon>Dothideomycetes</taxon>
        <taxon>Pleosporomycetidae</taxon>
        <taxon>Venturiales</taxon>
        <taxon>Venturiaceae</taxon>
        <taxon>Venturia</taxon>
    </lineage>
</organism>
<dbReference type="Proteomes" id="UP000298493">
    <property type="component" value="Unassembled WGS sequence"/>
</dbReference>
<evidence type="ECO:0000313" key="3">
    <source>
        <dbReference type="EMBL" id="TID21351.1"/>
    </source>
</evidence>
<keyword evidence="4" id="KW-1185">Reference proteome</keyword>
<evidence type="ECO:0000313" key="4">
    <source>
        <dbReference type="Proteomes" id="UP000298493"/>
    </source>
</evidence>
<protein>
    <submittedName>
        <fullName evidence="3">Uncharacterized protein</fullName>
    </submittedName>
</protein>
<evidence type="ECO:0000256" key="2">
    <source>
        <dbReference type="SAM" id="SignalP"/>
    </source>
</evidence>
<dbReference type="EMBL" id="SNSC02000009">
    <property type="protein sequence ID" value="TID21351.1"/>
    <property type="molecule type" value="Genomic_DNA"/>
</dbReference>
<feature type="compositionally biased region" description="Basic and acidic residues" evidence="1">
    <location>
        <begin position="55"/>
        <end position="66"/>
    </location>
</feature>
<feature type="compositionally biased region" description="Polar residues" evidence="1">
    <location>
        <begin position="100"/>
        <end position="112"/>
    </location>
</feature>
<proteinExistence type="predicted"/>
<keyword evidence="2" id="KW-0732">Signal</keyword>
<feature type="chain" id="PRO_5021456933" evidence="2">
    <location>
        <begin position="18"/>
        <end position="146"/>
    </location>
</feature>
<sequence>MRVEVITVLFLTSSATAGTLGTANDPPKPKLWTQCVMDGGMGKCAIMDPKTQQPTDDRQECHHPHLEPITGLRDSGLTLGCEGNPDGEWRDTDRIGSRGLVTQPNGDTVFESTTRKQKAEEDWEAGEDWDRKKGMTQTQRKKPSHR</sequence>
<gene>
    <name evidence="3" type="ORF">E6O75_ATG04746</name>
</gene>
<dbReference type="AlphaFoldDB" id="A0A4Z1P8W3"/>
<reference evidence="3 4" key="1">
    <citation type="submission" date="2019-04" db="EMBL/GenBank/DDBJ databases">
        <title>High contiguity whole genome sequence and gene annotation resource for two Venturia nashicola isolates.</title>
        <authorList>
            <person name="Prokchorchik M."/>
            <person name="Won K."/>
            <person name="Lee Y."/>
            <person name="Choi E.D."/>
            <person name="Segonzac C."/>
            <person name="Sohn K.H."/>
        </authorList>
    </citation>
    <scope>NUCLEOTIDE SEQUENCE [LARGE SCALE GENOMIC DNA]</scope>
    <source>
        <strain evidence="3 4">PRI2</strain>
    </source>
</reference>
<comment type="caution">
    <text evidence="3">The sequence shown here is derived from an EMBL/GenBank/DDBJ whole genome shotgun (WGS) entry which is preliminary data.</text>
</comment>
<evidence type="ECO:0000256" key="1">
    <source>
        <dbReference type="SAM" id="MobiDB-lite"/>
    </source>
</evidence>
<name>A0A4Z1P8W3_9PEZI</name>